<dbReference type="EMBL" id="JAXAVU010000014">
    <property type="protein sequence ID" value="MDX8147506.1"/>
    <property type="molecule type" value="Genomic_DNA"/>
</dbReference>
<name>A0ABU4V6U0_9PSEU</name>
<gene>
    <name evidence="1" type="ORF">SK854_35720</name>
</gene>
<proteinExistence type="predicted"/>
<keyword evidence="2" id="KW-1185">Reference proteome</keyword>
<reference evidence="1 2" key="2">
    <citation type="submission" date="2023-11" db="EMBL/GenBank/DDBJ databases">
        <authorList>
            <person name="Lara A.C."/>
            <person name="Chronakova A."/>
        </authorList>
    </citation>
    <scope>NUCLEOTIDE SEQUENCE [LARGE SCALE GENOMIC DNA]</scope>
    <source>
        <strain evidence="1 2">BCCO 10_0061</strain>
    </source>
</reference>
<sequence length="106" mass="11486">MKAAVERNIVGAASIADVTLDEPAINKGNAIAKVLLDGEFTGTIFSFVREDDRWKFDSLAVFGLTDTDLNGLRDEKNLSRDQLFDEVLIAKYGAAKAAEVRKPLGG</sequence>
<evidence type="ECO:0000313" key="2">
    <source>
        <dbReference type="Proteomes" id="UP001285352"/>
    </source>
</evidence>
<dbReference type="Proteomes" id="UP001285352">
    <property type="component" value="Unassembled WGS sequence"/>
</dbReference>
<dbReference type="RefSeq" id="WP_319979557.1">
    <property type="nucleotide sequence ID" value="NZ_JAXAVU010000014.1"/>
</dbReference>
<evidence type="ECO:0000313" key="1">
    <source>
        <dbReference type="EMBL" id="MDX8147506.1"/>
    </source>
</evidence>
<reference evidence="1 2" key="1">
    <citation type="submission" date="2023-11" db="EMBL/GenBank/DDBJ databases">
        <title>Lentzea sokolovensis, sp. nov., Lentzea kristufkii, sp. nov., and Lentzea miocenensis, sp. nov., rare actinobacteria from Sokolov Coal Basin, Miocene lacustrine sediment, Czech Republic.</title>
        <authorList>
            <person name="Lara A."/>
            <person name="Kotroba L."/>
            <person name="Nouioui I."/>
            <person name="Neumann-Schaal M."/>
            <person name="Mast Y."/>
            <person name="Chronakova A."/>
        </authorList>
    </citation>
    <scope>NUCLEOTIDE SEQUENCE [LARGE SCALE GENOMIC DNA]</scope>
    <source>
        <strain evidence="1 2">BCCO 10_0061</strain>
    </source>
</reference>
<comment type="caution">
    <text evidence="1">The sequence shown here is derived from an EMBL/GenBank/DDBJ whole genome shotgun (WGS) entry which is preliminary data.</text>
</comment>
<organism evidence="1 2">
    <name type="scientific">Lentzea sokolovensis</name>
    <dbReference type="NCBI Taxonomy" id="3095429"/>
    <lineage>
        <taxon>Bacteria</taxon>
        <taxon>Bacillati</taxon>
        <taxon>Actinomycetota</taxon>
        <taxon>Actinomycetes</taxon>
        <taxon>Pseudonocardiales</taxon>
        <taxon>Pseudonocardiaceae</taxon>
        <taxon>Lentzea</taxon>
    </lineage>
</organism>
<protein>
    <submittedName>
        <fullName evidence="1">Uncharacterized protein</fullName>
    </submittedName>
</protein>
<accession>A0ABU4V6U0</accession>